<evidence type="ECO:0000313" key="1">
    <source>
        <dbReference type="EMBL" id="KAH1175428.1"/>
    </source>
</evidence>
<protein>
    <submittedName>
        <fullName evidence="1">Uncharacterized protein</fullName>
    </submittedName>
</protein>
<name>A0A9D3X9E2_9SAUR</name>
<dbReference type="AlphaFoldDB" id="A0A9D3X9E2"/>
<comment type="caution">
    <text evidence="1">The sequence shown here is derived from an EMBL/GenBank/DDBJ whole genome shotgun (WGS) entry which is preliminary data.</text>
</comment>
<keyword evidence="2" id="KW-1185">Reference proteome</keyword>
<proteinExistence type="predicted"/>
<evidence type="ECO:0000313" key="2">
    <source>
        <dbReference type="Proteomes" id="UP000827986"/>
    </source>
</evidence>
<sequence>MGALDAHGAAWYLPAPCCLGCTLPWHIPLLPLLAAAPQTCLSLALLSESHTPSCAYGHYSPPSSPPGTDAGSEGVVSLRPLLRKIPGVPLLTPSCARLTSDSSCPAGVTNEADQHVLKFRVSQVGQAKNRRLPKSLVTWGNLDCNVTCHIISTTN</sequence>
<reference evidence="1" key="1">
    <citation type="submission" date="2021-09" db="EMBL/GenBank/DDBJ databases">
        <title>The genome of Mauremys mutica provides insights into the evolution of semi-aquatic lifestyle.</title>
        <authorList>
            <person name="Gong S."/>
            <person name="Gao Y."/>
        </authorList>
    </citation>
    <scope>NUCLEOTIDE SEQUENCE</scope>
    <source>
        <strain evidence="1">MM-2020</strain>
        <tissue evidence="1">Muscle</tissue>
    </source>
</reference>
<dbReference type="EMBL" id="JAHDVG010000477">
    <property type="protein sequence ID" value="KAH1175428.1"/>
    <property type="molecule type" value="Genomic_DNA"/>
</dbReference>
<gene>
    <name evidence="1" type="ORF">KIL84_008302</name>
</gene>
<dbReference type="Proteomes" id="UP000827986">
    <property type="component" value="Unassembled WGS sequence"/>
</dbReference>
<accession>A0A9D3X9E2</accession>
<organism evidence="1 2">
    <name type="scientific">Mauremys mutica</name>
    <name type="common">yellowpond turtle</name>
    <dbReference type="NCBI Taxonomy" id="74926"/>
    <lineage>
        <taxon>Eukaryota</taxon>
        <taxon>Metazoa</taxon>
        <taxon>Chordata</taxon>
        <taxon>Craniata</taxon>
        <taxon>Vertebrata</taxon>
        <taxon>Euteleostomi</taxon>
        <taxon>Archelosauria</taxon>
        <taxon>Testudinata</taxon>
        <taxon>Testudines</taxon>
        <taxon>Cryptodira</taxon>
        <taxon>Durocryptodira</taxon>
        <taxon>Testudinoidea</taxon>
        <taxon>Geoemydidae</taxon>
        <taxon>Geoemydinae</taxon>
        <taxon>Mauremys</taxon>
    </lineage>
</organism>